<name>A0A369V8X6_9ACTN</name>
<dbReference type="InterPro" id="IPR004378">
    <property type="entry name" value="F420H2_quin_Rdtase"/>
</dbReference>
<evidence type="ECO:0000313" key="3">
    <source>
        <dbReference type="Proteomes" id="UP000253742"/>
    </source>
</evidence>
<dbReference type="InterPro" id="IPR012349">
    <property type="entry name" value="Split_barrel_FMN-bd"/>
</dbReference>
<protein>
    <submittedName>
        <fullName evidence="2">Nitroreductase family deazaflavin-dependent oxidoreductase</fullName>
    </submittedName>
</protein>
<feature type="compositionally biased region" description="Basic and acidic residues" evidence="1">
    <location>
        <begin position="172"/>
        <end position="183"/>
    </location>
</feature>
<reference evidence="2 3" key="1">
    <citation type="submission" date="2018-07" db="EMBL/GenBank/DDBJ databases">
        <title>Genome guided investigation of antibiotics producing actinomycetales strain isolated from a Macau mangrove ecosystem.</title>
        <authorList>
            <person name="Hu D."/>
        </authorList>
    </citation>
    <scope>NUCLEOTIDE SEQUENCE [LARGE SCALE GENOMIC DNA]</scope>
    <source>
        <strain evidence="2 3">2297</strain>
    </source>
</reference>
<proteinExistence type="predicted"/>
<dbReference type="OrthoDB" id="163266at2"/>
<sequence>MNYFPHEEAGRTRPPPPTGWRRTLARAPIALFRAGLGPLFGRRLLLLHHTGRVSGLDRRVVLEVVTYEPDSGTWTIASGFGPGADWYRNLRERPKTVIQFGNRHHAVTARFLSPDEGAAVMEGYGRRHPRTARRLCAFMGLPVDGSAPSLRGAGRSIPFVRLESGPPSPGDADGRSAGDTRED</sequence>
<feature type="region of interest" description="Disordered" evidence="1">
    <location>
        <begin position="158"/>
        <end position="183"/>
    </location>
</feature>
<accession>A0A369V8X6</accession>
<organism evidence="2 3">
    <name type="scientific">Streptomyces parvulus</name>
    <dbReference type="NCBI Taxonomy" id="146923"/>
    <lineage>
        <taxon>Bacteria</taxon>
        <taxon>Bacillati</taxon>
        <taxon>Actinomycetota</taxon>
        <taxon>Actinomycetes</taxon>
        <taxon>Kitasatosporales</taxon>
        <taxon>Streptomycetaceae</taxon>
        <taxon>Streptomyces</taxon>
    </lineage>
</organism>
<comment type="caution">
    <text evidence="2">The sequence shown here is derived from an EMBL/GenBank/DDBJ whole genome shotgun (WGS) entry which is preliminary data.</text>
</comment>
<dbReference type="Proteomes" id="UP000253742">
    <property type="component" value="Unassembled WGS sequence"/>
</dbReference>
<dbReference type="Gene3D" id="2.30.110.10">
    <property type="entry name" value="Electron Transport, Fmn-binding Protein, Chain A"/>
    <property type="match status" value="1"/>
</dbReference>
<dbReference type="AlphaFoldDB" id="A0A369V8X6"/>
<gene>
    <name evidence="2" type="ORF">DVZ84_21200</name>
</gene>
<evidence type="ECO:0000313" key="2">
    <source>
        <dbReference type="EMBL" id="RDD86989.1"/>
    </source>
</evidence>
<dbReference type="RefSeq" id="WP_114530394.1">
    <property type="nucleotide sequence ID" value="NZ_QQBH01000014.1"/>
</dbReference>
<dbReference type="Pfam" id="PF04075">
    <property type="entry name" value="F420H2_quin_red"/>
    <property type="match status" value="1"/>
</dbReference>
<dbReference type="NCBIfam" id="TIGR00026">
    <property type="entry name" value="hi_GC_TIGR00026"/>
    <property type="match status" value="1"/>
</dbReference>
<dbReference type="EMBL" id="QQBH01000014">
    <property type="protein sequence ID" value="RDD86989.1"/>
    <property type="molecule type" value="Genomic_DNA"/>
</dbReference>
<dbReference type="GO" id="GO:0016491">
    <property type="term" value="F:oxidoreductase activity"/>
    <property type="evidence" value="ECO:0007669"/>
    <property type="project" value="InterPro"/>
</dbReference>
<evidence type="ECO:0000256" key="1">
    <source>
        <dbReference type="SAM" id="MobiDB-lite"/>
    </source>
</evidence>